<dbReference type="EMBL" id="JANIEX010000841">
    <property type="protein sequence ID" value="KAJ3562694.1"/>
    <property type="molecule type" value="Genomic_DNA"/>
</dbReference>
<reference evidence="1" key="1">
    <citation type="submission" date="2022-07" db="EMBL/GenBank/DDBJ databases">
        <title>Genome Sequence of Leucocoprinus birnbaumii.</title>
        <authorList>
            <person name="Buettner E."/>
        </authorList>
    </citation>
    <scope>NUCLEOTIDE SEQUENCE</scope>
    <source>
        <strain evidence="1">VT141</strain>
    </source>
</reference>
<sequence length="183" mass="19797">MKAGMPHQDLASPCYPNANQPEVIIWEQQSSSSPQGRSLTLTVGTTLARITFSISPTTTKMHENGQVILYPLNKGKNQQWQFQDGYIINVESGMCLGIRGTDEKDIKAGALVVQGAKRTGSSSLLQLWVINTIWGYITPWYPTSTPVALTGLNNTVASSAVAAVEPIDFSNVGQQWTLVNASS</sequence>
<evidence type="ECO:0000313" key="2">
    <source>
        <dbReference type="Proteomes" id="UP001213000"/>
    </source>
</evidence>
<accession>A0AAD5YN78</accession>
<keyword evidence="2" id="KW-1185">Reference proteome</keyword>
<dbReference type="SUPFAM" id="SSF50370">
    <property type="entry name" value="Ricin B-like lectins"/>
    <property type="match status" value="1"/>
</dbReference>
<evidence type="ECO:0008006" key="3">
    <source>
        <dbReference type="Google" id="ProtNLM"/>
    </source>
</evidence>
<protein>
    <recommendedName>
        <fullName evidence="3">Ricin B lectin domain-containing protein</fullName>
    </recommendedName>
</protein>
<evidence type="ECO:0000313" key="1">
    <source>
        <dbReference type="EMBL" id="KAJ3562694.1"/>
    </source>
</evidence>
<dbReference type="AlphaFoldDB" id="A0AAD5YN78"/>
<organism evidence="1 2">
    <name type="scientific">Leucocoprinus birnbaumii</name>
    <dbReference type="NCBI Taxonomy" id="56174"/>
    <lineage>
        <taxon>Eukaryota</taxon>
        <taxon>Fungi</taxon>
        <taxon>Dikarya</taxon>
        <taxon>Basidiomycota</taxon>
        <taxon>Agaricomycotina</taxon>
        <taxon>Agaricomycetes</taxon>
        <taxon>Agaricomycetidae</taxon>
        <taxon>Agaricales</taxon>
        <taxon>Agaricineae</taxon>
        <taxon>Agaricaceae</taxon>
        <taxon>Leucocoprinus</taxon>
    </lineage>
</organism>
<comment type="caution">
    <text evidence="1">The sequence shown here is derived from an EMBL/GenBank/DDBJ whole genome shotgun (WGS) entry which is preliminary data.</text>
</comment>
<proteinExistence type="predicted"/>
<dbReference type="InterPro" id="IPR035992">
    <property type="entry name" value="Ricin_B-like_lectins"/>
</dbReference>
<dbReference type="PROSITE" id="PS50231">
    <property type="entry name" value="RICIN_B_LECTIN"/>
    <property type="match status" value="1"/>
</dbReference>
<dbReference type="Gene3D" id="2.80.10.50">
    <property type="match status" value="1"/>
</dbReference>
<gene>
    <name evidence="1" type="ORF">NP233_g9411</name>
</gene>
<dbReference type="Proteomes" id="UP001213000">
    <property type="component" value="Unassembled WGS sequence"/>
</dbReference>
<name>A0AAD5YN78_9AGAR</name>